<feature type="domain" description="Tryptophan synthase beta chain-like PALP" evidence="8">
    <location>
        <begin position="19"/>
        <end position="287"/>
    </location>
</feature>
<dbReference type="NCBIfam" id="TIGR03945">
    <property type="entry name" value="PLP_SbnA_fam"/>
    <property type="match status" value="1"/>
</dbReference>
<evidence type="ECO:0000256" key="6">
    <source>
        <dbReference type="ARBA" id="ARBA00022898"/>
    </source>
</evidence>
<evidence type="ECO:0000256" key="2">
    <source>
        <dbReference type="ARBA" id="ARBA00004962"/>
    </source>
</evidence>
<evidence type="ECO:0000256" key="4">
    <source>
        <dbReference type="ARBA" id="ARBA00012681"/>
    </source>
</evidence>
<dbReference type="Gene3D" id="3.40.50.1100">
    <property type="match status" value="2"/>
</dbReference>
<evidence type="ECO:0000256" key="3">
    <source>
        <dbReference type="ARBA" id="ARBA00011738"/>
    </source>
</evidence>
<comment type="subunit">
    <text evidence="3">Homodimer.</text>
</comment>
<comment type="caution">
    <text evidence="9">The sequence shown here is derived from an EMBL/GenBank/DDBJ whole genome shotgun (WGS) entry which is preliminary data.</text>
</comment>
<comment type="pathway">
    <text evidence="2">Amino-acid biosynthesis; L-cysteine biosynthesis; L-cysteine from L-serine: step 2/2.</text>
</comment>
<sequence length="324" mass="35383">MIKQLINEDSYVQIGDLCSATIQLKIEGLNPAGSIKLKTAHALITDLENQGRINHKTRLVESSSGNLGVALAMVCAAKGYKFVCVIDPNISAPNKKLMQALGAEMIMVDQRDENGGYLNSRIRLIEQLVAENCDYIWLNQYKNPTNPLAHYQATAKSIAHKFPHVDYLFVGAGTTGTLMGCKNYFAEHHPHTKVIAVDTVGSVTFGLPGGTRHIPGLGTSRLPEIFEPSGIHDFVSIAEEQTIKVCRWLAQRYGLLFGGSTGTVLAGIQQWAPHIRPDDVVVAISPDMGERYLETIYSDDWVTQRIGASALQPLFPEIALALSA</sequence>
<keyword evidence="5" id="KW-0808">Transferase</keyword>
<evidence type="ECO:0000259" key="8">
    <source>
        <dbReference type="Pfam" id="PF00291"/>
    </source>
</evidence>
<dbReference type="InterPro" id="IPR001926">
    <property type="entry name" value="TrpB-like_PALP"/>
</dbReference>
<evidence type="ECO:0000313" key="9">
    <source>
        <dbReference type="EMBL" id="RON71996.1"/>
    </source>
</evidence>
<name>A0A423LUL7_PSEFL</name>
<comment type="catalytic activity">
    <reaction evidence="7">
        <text>O-acetyl-L-serine + hydrogen sulfide = L-cysteine + acetate</text>
        <dbReference type="Rhea" id="RHEA:14829"/>
        <dbReference type="ChEBI" id="CHEBI:29919"/>
        <dbReference type="ChEBI" id="CHEBI:30089"/>
        <dbReference type="ChEBI" id="CHEBI:35235"/>
        <dbReference type="ChEBI" id="CHEBI:58340"/>
        <dbReference type="EC" id="2.5.1.47"/>
    </reaction>
</comment>
<evidence type="ECO:0000256" key="5">
    <source>
        <dbReference type="ARBA" id="ARBA00022679"/>
    </source>
</evidence>
<dbReference type="InterPro" id="IPR023927">
    <property type="entry name" value="SbnA"/>
</dbReference>
<dbReference type="RefSeq" id="WP_311197654.1">
    <property type="nucleotide sequence ID" value="NZ_MOBU01000002.1"/>
</dbReference>
<reference evidence="9 10" key="1">
    <citation type="submission" date="2016-10" db="EMBL/GenBank/DDBJ databases">
        <title>Comparative genome analysis of multiple Pseudomonas spp. focuses on biocontrol and plant growth promoting traits.</title>
        <authorList>
            <person name="Tao X.-Y."/>
            <person name="Taylor C.G."/>
        </authorList>
    </citation>
    <scope>NUCLEOTIDE SEQUENCE [LARGE SCALE GENOMIC DNA]</scope>
    <source>
        <strain evidence="9 10">24D3</strain>
    </source>
</reference>
<dbReference type="CDD" id="cd01561">
    <property type="entry name" value="CBS_like"/>
    <property type="match status" value="1"/>
</dbReference>
<dbReference type="InterPro" id="IPR036052">
    <property type="entry name" value="TrpB-like_PALP_sf"/>
</dbReference>
<dbReference type="EMBL" id="MOBU01000002">
    <property type="protein sequence ID" value="RON71996.1"/>
    <property type="molecule type" value="Genomic_DNA"/>
</dbReference>
<evidence type="ECO:0000313" key="10">
    <source>
        <dbReference type="Proteomes" id="UP000285757"/>
    </source>
</evidence>
<proteinExistence type="predicted"/>
<keyword evidence="6" id="KW-0663">Pyridoxal phosphate</keyword>
<comment type="cofactor">
    <cofactor evidence="1">
        <name>pyridoxal 5'-phosphate</name>
        <dbReference type="ChEBI" id="CHEBI:597326"/>
    </cofactor>
</comment>
<dbReference type="AlphaFoldDB" id="A0A423LUL7"/>
<dbReference type="EC" id="2.5.1.47" evidence="4"/>
<dbReference type="PANTHER" id="PTHR10314">
    <property type="entry name" value="CYSTATHIONINE BETA-SYNTHASE"/>
    <property type="match status" value="1"/>
</dbReference>
<gene>
    <name evidence="9" type="ORF">BK671_03025</name>
</gene>
<accession>A0A423LUL7</accession>
<protein>
    <recommendedName>
        <fullName evidence="4">cysteine synthase</fullName>
        <ecNumber evidence="4">2.5.1.47</ecNumber>
    </recommendedName>
</protein>
<dbReference type="InterPro" id="IPR050214">
    <property type="entry name" value="Cys_Synth/Cystath_Beta-Synth"/>
</dbReference>
<dbReference type="GO" id="GO:0004124">
    <property type="term" value="F:cysteine synthase activity"/>
    <property type="evidence" value="ECO:0007669"/>
    <property type="project" value="UniProtKB-EC"/>
</dbReference>
<evidence type="ECO:0000256" key="7">
    <source>
        <dbReference type="ARBA" id="ARBA00047931"/>
    </source>
</evidence>
<dbReference type="Proteomes" id="UP000285757">
    <property type="component" value="Unassembled WGS sequence"/>
</dbReference>
<dbReference type="SUPFAM" id="SSF53686">
    <property type="entry name" value="Tryptophan synthase beta subunit-like PLP-dependent enzymes"/>
    <property type="match status" value="1"/>
</dbReference>
<evidence type="ECO:0000256" key="1">
    <source>
        <dbReference type="ARBA" id="ARBA00001933"/>
    </source>
</evidence>
<organism evidence="9 10">
    <name type="scientific">Pseudomonas fluorescens</name>
    <dbReference type="NCBI Taxonomy" id="294"/>
    <lineage>
        <taxon>Bacteria</taxon>
        <taxon>Pseudomonadati</taxon>
        <taxon>Pseudomonadota</taxon>
        <taxon>Gammaproteobacteria</taxon>
        <taxon>Pseudomonadales</taxon>
        <taxon>Pseudomonadaceae</taxon>
        <taxon>Pseudomonas</taxon>
    </lineage>
</organism>
<dbReference type="Pfam" id="PF00291">
    <property type="entry name" value="PALP"/>
    <property type="match status" value="1"/>
</dbReference>